<proteinExistence type="predicted"/>
<dbReference type="HOGENOM" id="CLU_2136944_0_0_1"/>
<organism evidence="3">
    <name type="scientific">Brachypodium distachyon</name>
    <name type="common">Purple false brome</name>
    <name type="synonym">Trachynia distachya</name>
    <dbReference type="NCBI Taxonomy" id="15368"/>
    <lineage>
        <taxon>Eukaryota</taxon>
        <taxon>Viridiplantae</taxon>
        <taxon>Streptophyta</taxon>
        <taxon>Embryophyta</taxon>
        <taxon>Tracheophyta</taxon>
        <taxon>Spermatophyta</taxon>
        <taxon>Magnoliopsida</taxon>
        <taxon>Liliopsida</taxon>
        <taxon>Poales</taxon>
        <taxon>Poaceae</taxon>
        <taxon>BOP clade</taxon>
        <taxon>Pooideae</taxon>
        <taxon>Stipodae</taxon>
        <taxon>Brachypodieae</taxon>
        <taxon>Brachypodium</taxon>
    </lineage>
</organism>
<dbReference type="Gramene" id="KQK23329">
    <property type="protein sequence ID" value="KQK23329"/>
    <property type="gene ID" value="BRADI_1g72710v3"/>
</dbReference>
<reference evidence="3" key="3">
    <citation type="submission" date="2018-08" db="UniProtKB">
        <authorList>
            <consortium name="EnsemblPlants"/>
        </authorList>
    </citation>
    <scope>IDENTIFICATION</scope>
    <source>
        <strain evidence="3">cv. Bd21</strain>
    </source>
</reference>
<gene>
    <name evidence="2" type="ORF">BRADI_1g72710v3</name>
</gene>
<accession>I1H922</accession>
<feature type="transmembrane region" description="Helical" evidence="1">
    <location>
        <begin position="12"/>
        <end position="32"/>
    </location>
</feature>
<keyword evidence="4" id="KW-1185">Reference proteome</keyword>
<protein>
    <submittedName>
        <fullName evidence="2 3">Uncharacterized protein</fullName>
    </submittedName>
</protein>
<evidence type="ECO:0000313" key="4">
    <source>
        <dbReference type="Proteomes" id="UP000008810"/>
    </source>
</evidence>
<dbReference type="FunCoup" id="I1H922">
    <property type="interactions" value="252"/>
</dbReference>
<keyword evidence="1" id="KW-1133">Transmembrane helix</keyword>
<dbReference type="OMA" id="WFLCNTE"/>
<evidence type="ECO:0000256" key="1">
    <source>
        <dbReference type="SAM" id="Phobius"/>
    </source>
</evidence>
<dbReference type="Proteomes" id="UP000008810">
    <property type="component" value="Chromosome 1"/>
</dbReference>
<dbReference type="EnsemblPlants" id="KQK23329">
    <property type="protein sequence ID" value="KQK23329"/>
    <property type="gene ID" value="BRADI_1g72710v3"/>
</dbReference>
<evidence type="ECO:0000313" key="2">
    <source>
        <dbReference type="EMBL" id="KQK23329.1"/>
    </source>
</evidence>
<sequence>MLAYLPGLSMGAAYGAGFGGLLFLMSFAFYHVPMLRPVEEMSWATFSRAVRATAALSVAFYVALIVALFGQAAAATAVMLVADVAGAGFLSWFLCNTEGGASAQSSSPIEDMV</sequence>
<dbReference type="InParanoid" id="I1H922"/>
<dbReference type="eggNOG" id="ENOG502R4XC">
    <property type="taxonomic scope" value="Eukaryota"/>
</dbReference>
<name>I1H922_BRADI</name>
<reference evidence="2" key="2">
    <citation type="submission" date="2017-06" db="EMBL/GenBank/DDBJ databases">
        <title>WGS assembly of Brachypodium distachyon.</title>
        <authorList>
            <consortium name="The International Brachypodium Initiative"/>
            <person name="Lucas S."/>
            <person name="Harmon-Smith M."/>
            <person name="Lail K."/>
            <person name="Tice H."/>
            <person name="Grimwood J."/>
            <person name="Bruce D."/>
            <person name="Barry K."/>
            <person name="Shu S."/>
            <person name="Lindquist E."/>
            <person name="Wang M."/>
            <person name="Pitluck S."/>
            <person name="Vogel J.P."/>
            <person name="Garvin D.F."/>
            <person name="Mockler T.C."/>
            <person name="Schmutz J."/>
            <person name="Rokhsar D."/>
            <person name="Bevan M.W."/>
        </authorList>
    </citation>
    <scope>NUCLEOTIDE SEQUENCE</scope>
    <source>
        <strain evidence="2">Bd21</strain>
    </source>
</reference>
<dbReference type="EMBL" id="CM000880">
    <property type="protein sequence ID" value="KQK23329.1"/>
    <property type="molecule type" value="Genomic_DNA"/>
</dbReference>
<reference evidence="2 3" key="1">
    <citation type="journal article" date="2010" name="Nature">
        <title>Genome sequencing and analysis of the model grass Brachypodium distachyon.</title>
        <authorList>
            <consortium name="International Brachypodium Initiative"/>
        </authorList>
    </citation>
    <scope>NUCLEOTIDE SEQUENCE [LARGE SCALE GENOMIC DNA]</scope>
    <source>
        <strain evidence="2 3">Bd21</strain>
    </source>
</reference>
<keyword evidence="1" id="KW-0812">Transmembrane</keyword>
<keyword evidence="1" id="KW-0472">Membrane</keyword>
<dbReference type="AlphaFoldDB" id="I1H922"/>
<evidence type="ECO:0000313" key="3">
    <source>
        <dbReference type="EnsemblPlants" id="KQK23329"/>
    </source>
</evidence>
<feature type="transmembrane region" description="Helical" evidence="1">
    <location>
        <begin position="52"/>
        <end position="69"/>
    </location>
</feature>